<dbReference type="RefSeq" id="WP_212493888.1">
    <property type="nucleotide sequence ID" value="NZ_JAFCJH010000030.1"/>
</dbReference>
<gene>
    <name evidence="1" type="ORF">JQ615_25380</name>
</gene>
<name>A0ABS5FPJ2_9BRAD</name>
<evidence type="ECO:0000313" key="2">
    <source>
        <dbReference type="Proteomes" id="UP001315278"/>
    </source>
</evidence>
<sequence>MVQSIEDRLAEQEGDLQNQRWRLDVRFGGYEQDEITLALFWGRAALAEVAAWEGSIQQLAASRALVLPAELADALQQGALMLSEGPGATWSMEDSDLPVDRAVVILARAGSLAVSWPLETRWRSLEGGWLVSGKLDPQSVTGLRRRLGFAPSAGSPLVDLSFADGVKTGHSTWLGRPAFLPTLTASQGSRVSLEEVGATTGSLTLSGRAPTWGLLAEKPIAGRWRVRAVEASSETEKVLCFEDEVPERWEFLAEGSGFESERELLDIGERHEQFRCREVLNDEPVNALLWDVLEVIYASPPRGWSENALIETLKRVLPKPHFEWDFLRSLAEGDWLEPVISTSWRARIWRLRSPYFEIVAPHMAVIRGAVGTAARRRLGDAAAATSGKIIVRSGVSDWAPPTLIVQGNIQALSNDLAWSIKEHSQPRVEAAPACWPAESRTGLGRLLAGVWRFDLGLFLAPDKVASEGGVRLERLVRERGDDRDLYRIIDHGRTFLTTSRTLAVLEAHRRRKEPLFDWTSETFVRRSRGGYLPMPIARTIRIRSLRASGPVLRTDGSWTYVYPSDTEAARWIGRTFGAAISINTETKRKPFYRYVAEQRRLGRRPSWLAPQTMS</sequence>
<protein>
    <recommendedName>
        <fullName evidence="3">Phage tail protein</fullName>
    </recommendedName>
</protein>
<reference evidence="2" key="1">
    <citation type="journal article" date="2021" name="ISME J.">
        <title>Evolutionary origin and ecological implication of a unique nif island in free-living Bradyrhizobium lineages.</title>
        <authorList>
            <person name="Tao J."/>
        </authorList>
    </citation>
    <scope>NUCLEOTIDE SEQUENCE [LARGE SCALE GENOMIC DNA]</scope>
    <source>
        <strain evidence="2">SZCCT0434</strain>
    </source>
</reference>
<dbReference type="Proteomes" id="UP001315278">
    <property type="component" value="Unassembled WGS sequence"/>
</dbReference>
<keyword evidence="2" id="KW-1185">Reference proteome</keyword>
<comment type="caution">
    <text evidence="1">The sequence shown here is derived from an EMBL/GenBank/DDBJ whole genome shotgun (WGS) entry which is preliminary data.</text>
</comment>
<evidence type="ECO:0000313" key="1">
    <source>
        <dbReference type="EMBL" id="MBR0798724.1"/>
    </source>
</evidence>
<accession>A0ABS5FPJ2</accession>
<dbReference type="EMBL" id="JAFCJH010000030">
    <property type="protein sequence ID" value="MBR0798724.1"/>
    <property type="molecule type" value="Genomic_DNA"/>
</dbReference>
<proteinExistence type="predicted"/>
<organism evidence="1 2">
    <name type="scientific">Bradyrhizobium jicamae</name>
    <dbReference type="NCBI Taxonomy" id="280332"/>
    <lineage>
        <taxon>Bacteria</taxon>
        <taxon>Pseudomonadati</taxon>
        <taxon>Pseudomonadota</taxon>
        <taxon>Alphaproteobacteria</taxon>
        <taxon>Hyphomicrobiales</taxon>
        <taxon>Nitrobacteraceae</taxon>
        <taxon>Bradyrhizobium</taxon>
    </lineage>
</organism>
<evidence type="ECO:0008006" key="3">
    <source>
        <dbReference type="Google" id="ProtNLM"/>
    </source>
</evidence>